<dbReference type="Proteomes" id="UP001210770">
    <property type="component" value="Chromosome"/>
</dbReference>
<organism evidence="2 3">
    <name type="scientific">Sulfitobacter faviae</name>
    <dbReference type="NCBI Taxonomy" id="1775881"/>
    <lineage>
        <taxon>Bacteria</taxon>
        <taxon>Pseudomonadati</taxon>
        <taxon>Pseudomonadota</taxon>
        <taxon>Alphaproteobacteria</taxon>
        <taxon>Rhodobacterales</taxon>
        <taxon>Roseobacteraceae</taxon>
        <taxon>Sulfitobacter</taxon>
    </lineage>
</organism>
<feature type="region of interest" description="Disordered" evidence="1">
    <location>
        <begin position="21"/>
        <end position="43"/>
    </location>
</feature>
<protein>
    <submittedName>
        <fullName evidence="2">Uncharacterized protein</fullName>
    </submittedName>
</protein>
<evidence type="ECO:0000313" key="3">
    <source>
        <dbReference type="Proteomes" id="UP001210770"/>
    </source>
</evidence>
<gene>
    <name evidence="2" type="ORF">PL336_03740</name>
</gene>
<dbReference type="RefSeq" id="WP_271689162.1">
    <property type="nucleotide sequence ID" value="NZ_CP116423.1"/>
</dbReference>
<name>A0AAX3LRM6_9RHOB</name>
<evidence type="ECO:0000256" key="1">
    <source>
        <dbReference type="SAM" id="MobiDB-lite"/>
    </source>
</evidence>
<proteinExistence type="predicted"/>
<evidence type="ECO:0000313" key="2">
    <source>
        <dbReference type="EMBL" id="WCE70961.1"/>
    </source>
</evidence>
<feature type="compositionally biased region" description="Polar residues" evidence="1">
    <location>
        <begin position="24"/>
        <end position="36"/>
    </location>
</feature>
<dbReference type="EMBL" id="CP116423">
    <property type="protein sequence ID" value="WCE70961.1"/>
    <property type="molecule type" value="Genomic_DNA"/>
</dbReference>
<dbReference type="AlphaFoldDB" id="A0AAX3LRM6"/>
<sequence>MTDRLSQIINPRWLLREEPDQATCADQVSAGSQTTNPPSPAGSAWRLGWEARICSLVQKAKRPAETAVVSIVSELYP</sequence>
<accession>A0AAX3LRM6</accession>
<reference evidence="2" key="1">
    <citation type="submission" date="2023-01" db="EMBL/GenBank/DDBJ databases">
        <title>Comparative genomic analysis of cold water coral derived Sulfitobacter faviae: insights into their metabolism and habitat adaptation.</title>
        <authorList>
            <person name="Guo Y."/>
            <person name="Lin S."/>
            <person name="Huang Z."/>
            <person name="Tang K."/>
            <person name="Wang X."/>
        </authorList>
    </citation>
    <scope>NUCLEOTIDE SEQUENCE</scope>
    <source>
        <strain evidence="2">SCSIO W_1865</strain>
    </source>
</reference>